<reference evidence="6 7" key="1">
    <citation type="submission" date="2024-09" db="EMBL/GenBank/DDBJ databases">
        <title>Novel species of the genus Pelomonas and Roseateles isolated from streams.</title>
        <authorList>
            <person name="Lu H."/>
        </authorList>
    </citation>
    <scope>NUCLEOTIDE SEQUENCE [LARGE SCALE GENOMIC DNA]</scope>
    <source>
        <strain evidence="6 7">BYS96W</strain>
    </source>
</reference>
<dbReference type="Proteomes" id="UP001606305">
    <property type="component" value="Unassembled WGS sequence"/>
</dbReference>
<protein>
    <submittedName>
        <fullName evidence="6">ShlB/FhaC/HecB family hemolysin secretion/activation protein</fullName>
    </submittedName>
</protein>
<evidence type="ECO:0000313" key="7">
    <source>
        <dbReference type="Proteomes" id="UP001606305"/>
    </source>
</evidence>
<dbReference type="PANTHER" id="PTHR34597">
    <property type="entry name" value="SLR1661 PROTEIN"/>
    <property type="match status" value="1"/>
</dbReference>
<dbReference type="Pfam" id="PF08479">
    <property type="entry name" value="POTRA_2"/>
    <property type="match status" value="1"/>
</dbReference>
<evidence type="ECO:0000256" key="3">
    <source>
        <dbReference type="ARBA" id="ARBA00023237"/>
    </source>
</evidence>
<dbReference type="Pfam" id="PF03865">
    <property type="entry name" value="ShlB"/>
    <property type="match status" value="1"/>
</dbReference>
<dbReference type="Gene3D" id="2.40.160.50">
    <property type="entry name" value="membrane protein fhac: a member of the omp85/tpsb transporter family"/>
    <property type="match status" value="1"/>
</dbReference>
<feature type="domain" description="Polypeptide-transport-associated ShlB-type" evidence="5">
    <location>
        <begin position="106"/>
        <end position="167"/>
    </location>
</feature>
<dbReference type="InterPro" id="IPR051544">
    <property type="entry name" value="TPS_OM_transporter"/>
</dbReference>
<name>A0ABW7G2S3_9BURK</name>
<keyword evidence="7" id="KW-1185">Reference proteome</keyword>
<keyword evidence="3" id="KW-0998">Cell outer membrane</keyword>
<proteinExistence type="predicted"/>
<comment type="caution">
    <text evidence="6">The sequence shown here is derived from an EMBL/GenBank/DDBJ whole genome shotgun (WGS) entry which is preliminary data.</text>
</comment>
<gene>
    <name evidence="6" type="ORF">ACG00X_05265</name>
</gene>
<keyword evidence="1" id="KW-0472">Membrane</keyword>
<dbReference type="RefSeq" id="WP_394486954.1">
    <property type="nucleotide sequence ID" value="NZ_JBIGIA010000003.1"/>
</dbReference>
<dbReference type="InterPro" id="IPR013686">
    <property type="entry name" value="Polypept-transport_assoc_ShlB"/>
</dbReference>
<dbReference type="PANTHER" id="PTHR34597:SF1">
    <property type="entry name" value="HEME_HEMOPEXIN TRANSPORTER PROTEIN HUXB"/>
    <property type="match status" value="1"/>
</dbReference>
<evidence type="ECO:0000256" key="1">
    <source>
        <dbReference type="ARBA" id="ARBA00022452"/>
    </source>
</evidence>
<dbReference type="InterPro" id="IPR005565">
    <property type="entry name" value="Hemolysn_activator_HlyB_C"/>
</dbReference>
<evidence type="ECO:0000256" key="2">
    <source>
        <dbReference type="ARBA" id="ARBA00022692"/>
    </source>
</evidence>
<dbReference type="EMBL" id="JBIGIA010000003">
    <property type="protein sequence ID" value="MFG6456235.1"/>
    <property type="molecule type" value="Genomic_DNA"/>
</dbReference>
<keyword evidence="2" id="KW-0812">Transmembrane</keyword>
<evidence type="ECO:0000313" key="6">
    <source>
        <dbReference type="EMBL" id="MFG6456235.1"/>
    </source>
</evidence>
<keyword evidence="1" id="KW-1134">Transmembrane beta strand</keyword>
<evidence type="ECO:0000259" key="5">
    <source>
        <dbReference type="Pfam" id="PF08479"/>
    </source>
</evidence>
<accession>A0ABW7G2S3</accession>
<evidence type="ECO:0000259" key="4">
    <source>
        <dbReference type="Pfam" id="PF03865"/>
    </source>
</evidence>
<organism evidence="6 7">
    <name type="scientific">Pelomonas nitida</name>
    <dbReference type="NCBI Taxonomy" id="3299027"/>
    <lineage>
        <taxon>Bacteria</taxon>
        <taxon>Pseudomonadati</taxon>
        <taxon>Pseudomonadota</taxon>
        <taxon>Betaproteobacteria</taxon>
        <taxon>Burkholderiales</taxon>
        <taxon>Sphaerotilaceae</taxon>
        <taxon>Roseateles</taxon>
    </lineage>
</organism>
<sequence>MTQTAGMPPNGSRAFSDPLAGAGAGRRCRAVGMIGVSALLAAGVAVGQTPAVVPTPGELTPRRAVVTDPAQLPETRRAPRQLAEPEALTIDVHRYVVANDAPAELRAALDRITAPYVGAGKHFEDLINAADDVTRFLNRELGYYLAYAYIPEQSPQDGQIRIEVVEGRLDRVVLLWPDGPMPVKREVIEAYLAHLQPGAVLKVRDVERVVFLVNDLRGVTVRFDVQPGDRPGTSKLVVTPDVDPSRAGRLDVDSTGSRFLGTYRLGATWAWDSPLARGDAMTVSGLASYNGGLAFALGSYSLPLGGSGIKVGGSLSYIRYQLDDDEFPLGVNGDAVAVNAFALYPWVRSRNLNVFLVAALQQTNSTDRKELAGVKDRRSLNSVSLGSTGDIRDGLLSGGVNSYEINFAAGRVRYADGRPAGLDDGQTFRKLTLSFNRLQNLITSQLLMYAAVRGQHALSNLDTSEQFRAGGPDGVRSFAPGEGTGDSGWLGTVELRLVPQWEFLGRFARESMLSVFYDAARVKLRHDASQRPANFVNAESFGGAGLALSWARGRAYALRVSAAWATHGTPKSDPVVRSPRLYMQFSKYL</sequence>
<feature type="domain" description="Haemolysin activator HlyB C-terminal" evidence="4">
    <location>
        <begin position="232"/>
        <end position="524"/>
    </location>
</feature>
<dbReference type="Gene3D" id="3.10.20.310">
    <property type="entry name" value="membrane protein fhac"/>
    <property type="match status" value="1"/>
</dbReference>